<dbReference type="Proteomes" id="UP000317429">
    <property type="component" value="Chromosome"/>
</dbReference>
<dbReference type="InterPro" id="IPR001036">
    <property type="entry name" value="Acrflvin-R"/>
</dbReference>
<evidence type="ECO:0000313" key="1">
    <source>
        <dbReference type="EMBL" id="QDU89658.1"/>
    </source>
</evidence>
<reference evidence="1 2" key="1">
    <citation type="submission" date="2019-02" db="EMBL/GenBank/DDBJ databases">
        <title>Deep-cultivation of Planctomycetes and their phenomic and genomic characterization uncovers novel biology.</title>
        <authorList>
            <person name="Wiegand S."/>
            <person name="Jogler M."/>
            <person name="Boedeker C."/>
            <person name="Pinto D."/>
            <person name="Vollmers J."/>
            <person name="Rivas-Marin E."/>
            <person name="Kohn T."/>
            <person name="Peeters S.H."/>
            <person name="Heuer A."/>
            <person name="Rast P."/>
            <person name="Oberbeckmann S."/>
            <person name="Bunk B."/>
            <person name="Jeske O."/>
            <person name="Meyerdierks A."/>
            <person name="Storesund J.E."/>
            <person name="Kallscheuer N."/>
            <person name="Luecker S."/>
            <person name="Lage O.M."/>
            <person name="Pohl T."/>
            <person name="Merkel B.J."/>
            <person name="Hornburger P."/>
            <person name="Mueller R.-W."/>
            <person name="Bruemmer F."/>
            <person name="Labrenz M."/>
            <person name="Spormann A.M."/>
            <person name="Op den Camp H."/>
            <person name="Overmann J."/>
            <person name="Amann R."/>
            <person name="Jetten M.S.M."/>
            <person name="Mascher T."/>
            <person name="Medema M.H."/>
            <person name="Devos D.P."/>
            <person name="Kaster A.-K."/>
            <person name="Ovreas L."/>
            <person name="Rohde M."/>
            <person name="Galperin M.Y."/>
            <person name="Jogler C."/>
        </authorList>
    </citation>
    <scope>NUCLEOTIDE SEQUENCE [LARGE SCALE GENOMIC DNA]</scope>
    <source>
        <strain evidence="1 2">Pla175</strain>
    </source>
</reference>
<dbReference type="KEGG" id="pnd:Pla175_30510"/>
<protein>
    <submittedName>
        <fullName evidence="1">Multidrug resistance protein MdtC</fullName>
    </submittedName>
</protein>
<dbReference type="GO" id="GO:0042910">
    <property type="term" value="F:xenobiotic transmembrane transporter activity"/>
    <property type="evidence" value="ECO:0007669"/>
    <property type="project" value="TreeGrafter"/>
</dbReference>
<dbReference type="Pfam" id="PF00873">
    <property type="entry name" value="ACR_tran"/>
    <property type="match status" value="1"/>
</dbReference>
<dbReference type="PANTHER" id="PTHR32063">
    <property type="match status" value="1"/>
</dbReference>
<dbReference type="GO" id="GO:0005886">
    <property type="term" value="C:plasma membrane"/>
    <property type="evidence" value="ECO:0007669"/>
    <property type="project" value="TreeGrafter"/>
</dbReference>
<accession>A0A518DDV2</accession>
<dbReference type="OrthoDB" id="220575at2"/>
<name>A0A518DDV2_9BACT</name>
<dbReference type="EMBL" id="CP036291">
    <property type="protein sequence ID" value="QDU89658.1"/>
    <property type="molecule type" value="Genomic_DNA"/>
</dbReference>
<keyword evidence="2" id="KW-1185">Reference proteome</keyword>
<dbReference type="SUPFAM" id="SSF82693">
    <property type="entry name" value="Multidrug efflux transporter AcrB pore domain, PN1, PN2, PC1 and PC2 subdomains"/>
    <property type="match status" value="1"/>
</dbReference>
<dbReference type="RefSeq" id="WP_145286624.1">
    <property type="nucleotide sequence ID" value="NZ_CP036291.1"/>
</dbReference>
<sequence length="85" mass="9184">MRSESREGVSQVFLEFDLDRDIDVAAPDVRDKVAATQSELPTDAEAPVVEKFDPDAAPILGIVLAGDASIGDLTRYADDVLKPRL</sequence>
<organism evidence="1 2">
    <name type="scientific">Pirellulimonas nuda</name>
    <dbReference type="NCBI Taxonomy" id="2528009"/>
    <lineage>
        <taxon>Bacteria</taxon>
        <taxon>Pseudomonadati</taxon>
        <taxon>Planctomycetota</taxon>
        <taxon>Planctomycetia</taxon>
        <taxon>Pirellulales</taxon>
        <taxon>Lacipirellulaceae</taxon>
        <taxon>Pirellulimonas</taxon>
    </lineage>
</organism>
<dbReference type="Gene3D" id="3.30.70.1320">
    <property type="entry name" value="Multidrug efflux transporter AcrB pore domain like"/>
    <property type="match status" value="1"/>
</dbReference>
<dbReference type="AlphaFoldDB" id="A0A518DDV2"/>
<proteinExistence type="predicted"/>
<dbReference type="Gene3D" id="3.30.70.1430">
    <property type="entry name" value="Multidrug efflux transporter AcrB pore domain"/>
    <property type="match status" value="1"/>
</dbReference>
<gene>
    <name evidence="1" type="primary">mdtC_1</name>
    <name evidence="1" type="ORF">Pla175_30510</name>
</gene>
<evidence type="ECO:0000313" key="2">
    <source>
        <dbReference type="Proteomes" id="UP000317429"/>
    </source>
</evidence>
<dbReference type="PANTHER" id="PTHR32063:SF0">
    <property type="entry name" value="SWARMING MOTILITY PROTEIN SWRC"/>
    <property type="match status" value="1"/>
</dbReference>